<dbReference type="Gene3D" id="3.90.226.10">
    <property type="entry name" value="2-enoyl-CoA Hydratase, Chain A, domain 1"/>
    <property type="match status" value="2"/>
</dbReference>
<sequence length="487" mass="51275">MTPAATTAQEAPAASPARPGRLPREQDPRNPLHRLAALFDEGTVELLSPDDDSGMLAAIGRVHGTTAVAFCSDATVMGGAMGDLGCRVVVDAYHRAITDGVPIIGLWHSGGARLAEGVLSLHAVGRIFQVMTQASGVIPQVSVVLGPAAGGAAYGPALTDVVILGPDGRIFVTGPDVVRSVTGEDVDMLRLGGPEPHGRRSGVVHILTESEREALDKARDVASLLGAQGSLDEDAVDDRDLAAMLPESRKRAYDVHPLVDAVLDEGTMRELHERWAPNIVTALGRFGGRTVGVVANNPLRLGGCLDSLSAEKASRFVRMCDAFGVPLIVLVDVPGYLPGVGQEWDGVVRRGAKLLHAFGECVVPRVTLVTRKTYGGAYIAMNARSLGATRVLAWPGAEVAVMGAVAAIRILHRRKLAEVSPEIRSQVEAELAAEHERIAGGVDKAVEIGVVDEVVEPARTRSAIAAAFRREIDTSGVHRGRHGNIPL</sequence>
<dbReference type="PANTHER" id="PTHR43842:SF2">
    <property type="entry name" value="PROPIONYL-COA CARBOXYLASE BETA CHAIN, MITOCHONDRIAL"/>
    <property type="match status" value="1"/>
</dbReference>
<comment type="caution">
    <text evidence="4">The sequence shown here is derived from an EMBL/GenBank/DDBJ whole genome shotgun (WGS) entry which is preliminary data.</text>
</comment>
<feature type="domain" description="CoA carboxyltransferase C-terminal" evidence="3">
    <location>
        <begin position="236"/>
        <end position="474"/>
    </location>
</feature>
<dbReference type="InterPro" id="IPR011762">
    <property type="entry name" value="COA_CT_N"/>
</dbReference>
<dbReference type="Proteomes" id="UP000246018">
    <property type="component" value="Unassembled WGS sequence"/>
</dbReference>
<reference evidence="4 5" key="1">
    <citation type="submission" date="2018-04" db="EMBL/GenBank/DDBJ databases">
        <title>Genome of Nocardioides gansuensis WSJ-1.</title>
        <authorList>
            <person name="Wu S."/>
            <person name="Wang G."/>
        </authorList>
    </citation>
    <scope>NUCLEOTIDE SEQUENCE [LARGE SCALE GENOMIC DNA]</scope>
    <source>
        <strain evidence="4 5">WSJ-1</strain>
    </source>
</reference>
<dbReference type="EMBL" id="QDGZ01000006">
    <property type="protein sequence ID" value="PVG81835.1"/>
    <property type="molecule type" value="Genomic_DNA"/>
</dbReference>
<dbReference type="PROSITE" id="PS50989">
    <property type="entry name" value="COA_CT_CTER"/>
    <property type="match status" value="1"/>
</dbReference>
<dbReference type="InterPro" id="IPR011763">
    <property type="entry name" value="COA_CT_C"/>
</dbReference>
<dbReference type="PANTHER" id="PTHR43842">
    <property type="entry name" value="PROPIONYL-COA CARBOXYLASE BETA CHAIN"/>
    <property type="match status" value="1"/>
</dbReference>
<feature type="region of interest" description="Disordered" evidence="1">
    <location>
        <begin position="1"/>
        <end position="28"/>
    </location>
</feature>
<dbReference type="GO" id="GO:0009317">
    <property type="term" value="C:acetyl-CoA carboxylase complex"/>
    <property type="evidence" value="ECO:0007669"/>
    <property type="project" value="TreeGrafter"/>
</dbReference>
<protein>
    <submittedName>
        <fullName evidence="4">Propionyl-CoA carboxylase subunit beta</fullName>
    </submittedName>
</protein>
<evidence type="ECO:0000259" key="2">
    <source>
        <dbReference type="PROSITE" id="PS50980"/>
    </source>
</evidence>
<evidence type="ECO:0000313" key="5">
    <source>
        <dbReference type="Proteomes" id="UP000246018"/>
    </source>
</evidence>
<keyword evidence="5" id="KW-1185">Reference proteome</keyword>
<dbReference type="OrthoDB" id="5240504at2"/>
<dbReference type="InterPro" id="IPR029045">
    <property type="entry name" value="ClpP/crotonase-like_dom_sf"/>
</dbReference>
<name>A0A2T8F803_9ACTN</name>
<evidence type="ECO:0000256" key="1">
    <source>
        <dbReference type="SAM" id="MobiDB-lite"/>
    </source>
</evidence>
<feature type="domain" description="CoA carboxyltransferase N-terminal" evidence="2">
    <location>
        <begin position="1"/>
        <end position="237"/>
    </location>
</feature>
<dbReference type="SUPFAM" id="SSF52096">
    <property type="entry name" value="ClpP/crotonase"/>
    <property type="match status" value="2"/>
</dbReference>
<evidence type="ECO:0000313" key="4">
    <source>
        <dbReference type="EMBL" id="PVG81835.1"/>
    </source>
</evidence>
<dbReference type="Pfam" id="PF01039">
    <property type="entry name" value="Carboxyl_trans"/>
    <property type="match status" value="1"/>
</dbReference>
<dbReference type="RefSeq" id="WP_116572903.1">
    <property type="nucleotide sequence ID" value="NZ_QDGZ01000006.1"/>
</dbReference>
<dbReference type="InterPro" id="IPR034733">
    <property type="entry name" value="AcCoA_carboxyl_beta"/>
</dbReference>
<evidence type="ECO:0000259" key="3">
    <source>
        <dbReference type="PROSITE" id="PS50989"/>
    </source>
</evidence>
<dbReference type="InterPro" id="IPR051047">
    <property type="entry name" value="AccD/PCCB"/>
</dbReference>
<dbReference type="AlphaFoldDB" id="A0A2T8F803"/>
<dbReference type="PROSITE" id="PS50980">
    <property type="entry name" value="COA_CT_NTER"/>
    <property type="match status" value="1"/>
</dbReference>
<feature type="compositionally biased region" description="Low complexity" evidence="1">
    <location>
        <begin position="1"/>
        <end position="17"/>
    </location>
</feature>
<organism evidence="4 5">
    <name type="scientific">Nocardioides gansuensis</name>
    <dbReference type="NCBI Taxonomy" id="2138300"/>
    <lineage>
        <taxon>Bacteria</taxon>
        <taxon>Bacillati</taxon>
        <taxon>Actinomycetota</taxon>
        <taxon>Actinomycetes</taxon>
        <taxon>Propionibacteriales</taxon>
        <taxon>Nocardioidaceae</taxon>
        <taxon>Nocardioides</taxon>
    </lineage>
</organism>
<gene>
    <name evidence="4" type="ORF">DDE18_13995</name>
</gene>
<accession>A0A2T8F803</accession>
<proteinExistence type="predicted"/>
<dbReference type="GO" id="GO:0004658">
    <property type="term" value="F:propionyl-CoA carboxylase activity"/>
    <property type="evidence" value="ECO:0007669"/>
    <property type="project" value="TreeGrafter"/>
</dbReference>